<dbReference type="InterPro" id="IPR015886">
    <property type="entry name" value="H2TH_FPG"/>
</dbReference>
<dbReference type="GO" id="GO:0006284">
    <property type="term" value="P:base-excision repair"/>
    <property type="evidence" value="ECO:0007669"/>
    <property type="project" value="InterPro"/>
</dbReference>
<gene>
    <name evidence="15" type="primary">mutM</name>
    <name evidence="15" type="synonym">fpg</name>
    <name evidence="18" type="ORF">THERMOS_106</name>
</gene>
<keyword evidence="6 15" id="KW-0863">Zinc-finger</keyword>
<evidence type="ECO:0000256" key="5">
    <source>
        <dbReference type="ARBA" id="ARBA00022763"/>
    </source>
</evidence>
<evidence type="ECO:0000256" key="11">
    <source>
        <dbReference type="ARBA" id="ARBA00023239"/>
    </source>
</evidence>
<evidence type="ECO:0000256" key="3">
    <source>
        <dbReference type="ARBA" id="ARBA00011245"/>
    </source>
</evidence>
<dbReference type="SMART" id="SM00898">
    <property type="entry name" value="Fapy_DNA_glyco"/>
    <property type="match status" value="1"/>
</dbReference>
<evidence type="ECO:0000256" key="6">
    <source>
        <dbReference type="ARBA" id="ARBA00022771"/>
    </source>
</evidence>
<dbReference type="HAMAP" id="MF_00103">
    <property type="entry name" value="Fapy_DNA_glycosyl"/>
    <property type="match status" value="1"/>
</dbReference>
<sequence>MPELPEVETTKRGLEPLIVNQRIEQVHLYRDNLRWEIPKHLPRTLAHQTVNGIERRGKYLLIRFGVGTLIIHLGMSGSIKVVDNEIALKKHDHFELTFTNGKRMRLNDPRRFGAVLFTENNTHPLLDNLGVEPLEVVFNEEYLYGKSRKKQQNIKAFIMDSKVVVGVGNIYACESLFRAGINPERKAGSISKKRYVLLTQCIKNILTQAIKAGGTTLQDFFAVDGKPGYFSQTLSVYGRENENCTQCNGKIARIVQNQRSSFYCKGCQK</sequence>
<keyword evidence="10 15" id="KW-0234">DNA repair</keyword>
<feature type="active site" description="Proton donor; for delta-elimination activity" evidence="15">
    <location>
        <position position="259"/>
    </location>
</feature>
<keyword evidence="13 15" id="KW-0326">Glycosidase</keyword>
<dbReference type="GO" id="GO:0003684">
    <property type="term" value="F:damaged DNA binding"/>
    <property type="evidence" value="ECO:0007669"/>
    <property type="project" value="InterPro"/>
</dbReference>
<dbReference type="EC" id="3.2.2.23" evidence="15"/>
<keyword evidence="19" id="KW-1185">Reference proteome</keyword>
<comment type="subunit">
    <text evidence="3 15">Monomer.</text>
</comment>
<dbReference type="Proteomes" id="UP000643672">
    <property type="component" value="Unassembled WGS sequence"/>
</dbReference>
<feature type="domain" description="Formamidopyrimidine-DNA glycosylase catalytic" evidence="17">
    <location>
        <begin position="2"/>
        <end position="113"/>
    </location>
</feature>
<evidence type="ECO:0000256" key="12">
    <source>
        <dbReference type="ARBA" id="ARBA00023268"/>
    </source>
</evidence>
<dbReference type="Gene3D" id="3.20.190.10">
    <property type="entry name" value="MutM-like, N-terminal"/>
    <property type="match status" value="1"/>
</dbReference>
<dbReference type="InterPro" id="IPR035937">
    <property type="entry name" value="FPG_N"/>
</dbReference>
<feature type="active site" description="Proton donor; for beta-elimination activity" evidence="15">
    <location>
        <position position="58"/>
    </location>
</feature>
<reference evidence="18 19" key="1">
    <citation type="submission" date="2020-05" db="EMBL/GenBank/DDBJ databases">
        <authorList>
            <person name="Petersen J."/>
            <person name="Sayavedra L."/>
        </authorList>
    </citation>
    <scope>NUCLEOTIDE SEQUENCE [LARGE SCALE GENOMIC DNA]</scope>
    <source>
        <strain evidence="18">B thermophilus SOXS</strain>
    </source>
</reference>
<dbReference type="PANTHER" id="PTHR22993:SF9">
    <property type="entry name" value="FORMAMIDOPYRIMIDINE-DNA GLYCOSYLASE"/>
    <property type="match status" value="1"/>
</dbReference>
<evidence type="ECO:0000256" key="14">
    <source>
        <dbReference type="ARBA" id="ARBA00044632"/>
    </source>
</evidence>
<comment type="catalytic activity">
    <reaction evidence="14 15">
        <text>2'-deoxyribonucleotide-(2'-deoxyribose 5'-phosphate)-2'-deoxyribonucleotide-DNA = a 3'-end 2'-deoxyribonucleotide-(2,3-dehydro-2,3-deoxyribose 5'-phosphate)-DNA + a 5'-end 5'-phospho-2'-deoxyribonucleoside-DNA + H(+)</text>
        <dbReference type="Rhea" id="RHEA:66592"/>
        <dbReference type="Rhea" id="RHEA-COMP:13180"/>
        <dbReference type="Rhea" id="RHEA-COMP:16897"/>
        <dbReference type="Rhea" id="RHEA-COMP:17067"/>
        <dbReference type="ChEBI" id="CHEBI:15378"/>
        <dbReference type="ChEBI" id="CHEBI:136412"/>
        <dbReference type="ChEBI" id="CHEBI:157695"/>
        <dbReference type="ChEBI" id="CHEBI:167181"/>
        <dbReference type="EC" id="4.2.99.18"/>
    </reaction>
</comment>
<feature type="active site" description="Proton donor" evidence="15">
    <location>
        <position position="3"/>
    </location>
</feature>
<dbReference type="FunFam" id="1.10.8.50:FF:000003">
    <property type="entry name" value="Formamidopyrimidine-DNA glycosylase"/>
    <property type="match status" value="1"/>
</dbReference>
<evidence type="ECO:0000256" key="4">
    <source>
        <dbReference type="ARBA" id="ARBA00022723"/>
    </source>
</evidence>
<accession>A0A8H8XBC9</accession>
<dbReference type="InterPro" id="IPR012319">
    <property type="entry name" value="FPG_cat"/>
</dbReference>
<dbReference type="RefSeq" id="WP_202762516.1">
    <property type="nucleotide sequence ID" value="NZ_CAESAQ020000009.1"/>
</dbReference>
<keyword evidence="5 15" id="KW-0227">DNA damage</keyword>
<evidence type="ECO:0000256" key="1">
    <source>
        <dbReference type="ARBA" id="ARBA00001668"/>
    </source>
</evidence>
<dbReference type="GO" id="GO:0140078">
    <property type="term" value="F:class I DNA-(apurinic or apyrimidinic site) endonuclease activity"/>
    <property type="evidence" value="ECO:0007669"/>
    <property type="project" value="UniProtKB-EC"/>
</dbReference>
<dbReference type="PROSITE" id="PS51068">
    <property type="entry name" value="FPG_CAT"/>
    <property type="match status" value="1"/>
</dbReference>
<dbReference type="Gene3D" id="1.10.8.50">
    <property type="match status" value="1"/>
</dbReference>
<proteinExistence type="inferred from homology"/>
<evidence type="ECO:0000256" key="8">
    <source>
        <dbReference type="ARBA" id="ARBA00022833"/>
    </source>
</evidence>
<dbReference type="GO" id="GO:0034039">
    <property type="term" value="F:8-oxo-7,8-dihydroguanine DNA N-glycosylase activity"/>
    <property type="evidence" value="ECO:0007669"/>
    <property type="project" value="TreeGrafter"/>
</dbReference>
<dbReference type="NCBIfam" id="TIGR00577">
    <property type="entry name" value="fpg"/>
    <property type="match status" value="1"/>
</dbReference>
<evidence type="ECO:0000256" key="10">
    <source>
        <dbReference type="ARBA" id="ARBA00023204"/>
    </source>
</evidence>
<dbReference type="EC" id="4.2.99.18" evidence="15"/>
<evidence type="ECO:0000256" key="2">
    <source>
        <dbReference type="ARBA" id="ARBA00009409"/>
    </source>
</evidence>
<dbReference type="InterPro" id="IPR010979">
    <property type="entry name" value="Ribosomal_uS13-like_H2TH"/>
</dbReference>
<dbReference type="InterPro" id="IPR015887">
    <property type="entry name" value="DNA_glyclase_Znf_dom_DNA_BS"/>
</dbReference>
<protein>
    <recommendedName>
        <fullName evidence="15">Formamidopyrimidine-DNA glycosylase</fullName>
        <shortName evidence="15">Fapy-DNA glycosylase</shortName>
        <ecNumber evidence="15">3.2.2.23</ecNumber>
    </recommendedName>
    <alternativeName>
        <fullName evidence="15">DNA-(apurinic or apyrimidinic site) lyase MutM</fullName>
        <shortName evidence="15">AP lyase MutM</shortName>
        <ecNumber evidence="15">4.2.99.18</ecNumber>
    </alternativeName>
</protein>
<keyword evidence="11 15" id="KW-0456">Lyase</keyword>
<keyword evidence="4 15" id="KW-0479">Metal-binding</keyword>
<comment type="cofactor">
    <cofactor evidence="15">
        <name>Zn(2+)</name>
        <dbReference type="ChEBI" id="CHEBI:29105"/>
    </cofactor>
    <text evidence="15">Binds 1 zinc ion per subunit.</text>
</comment>
<dbReference type="GO" id="GO:0008270">
    <property type="term" value="F:zinc ion binding"/>
    <property type="evidence" value="ECO:0007669"/>
    <property type="project" value="UniProtKB-UniRule"/>
</dbReference>
<evidence type="ECO:0000256" key="13">
    <source>
        <dbReference type="ARBA" id="ARBA00023295"/>
    </source>
</evidence>
<organism evidence="18 19">
    <name type="scientific">Bathymodiolus thermophilus thioautotrophic gill symbiont</name>
    <dbReference type="NCBI Taxonomy" id="2360"/>
    <lineage>
        <taxon>Bacteria</taxon>
        <taxon>Pseudomonadati</taxon>
        <taxon>Pseudomonadota</taxon>
        <taxon>Gammaproteobacteria</taxon>
        <taxon>sulfur-oxidizing symbionts</taxon>
    </lineage>
</organism>
<dbReference type="CDD" id="cd08966">
    <property type="entry name" value="EcFpg-like_N"/>
    <property type="match status" value="1"/>
</dbReference>
<comment type="catalytic activity">
    <reaction evidence="1 15">
        <text>Hydrolysis of DNA containing ring-opened 7-methylguanine residues, releasing 2,6-diamino-4-hydroxy-5-(N-methyl)formamidopyrimidine.</text>
        <dbReference type="EC" id="3.2.2.23"/>
    </reaction>
</comment>
<dbReference type="Pfam" id="PF01149">
    <property type="entry name" value="Fapy_DNA_glyco"/>
    <property type="match status" value="1"/>
</dbReference>
<dbReference type="EMBL" id="CAESAQ020000009">
    <property type="protein sequence ID" value="CAB5494434.1"/>
    <property type="molecule type" value="Genomic_DNA"/>
</dbReference>
<feature type="binding site" evidence="15">
    <location>
        <position position="91"/>
    </location>
    <ligand>
        <name>DNA</name>
        <dbReference type="ChEBI" id="CHEBI:16991"/>
    </ligand>
</feature>
<feature type="binding site" evidence="15">
    <location>
        <position position="110"/>
    </location>
    <ligand>
        <name>DNA</name>
        <dbReference type="ChEBI" id="CHEBI:16991"/>
    </ligand>
</feature>
<feature type="active site" description="Schiff-base intermediate with DNA" evidence="15">
    <location>
        <position position="2"/>
    </location>
</feature>
<dbReference type="InterPro" id="IPR000214">
    <property type="entry name" value="Znf_DNA_glyclase/AP_lyase"/>
</dbReference>
<dbReference type="SUPFAM" id="SSF81624">
    <property type="entry name" value="N-terminal domain of MutM-like DNA repair proteins"/>
    <property type="match status" value="1"/>
</dbReference>
<evidence type="ECO:0000256" key="7">
    <source>
        <dbReference type="ARBA" id="ARBA00022801"/>
    </source>
</evidence>
<evidence type="ECO:0000259" key="17">
    <source>
        <dbReference type="PROSITE" id="PS51068"/>
    </source>
</evidence>
<dbReference type="Pfam" id="PF06831">
    <property type="entry name" value="H2TH"/>
    <property type="match status" value="1"/>
</dbReference>
<comment type="similarity">
    <text evidence="2 15">Belongs to the FPG family.</text>
</comment>
<dbReference type="FunFam" id="3.20.190.10:FF:000001">
    <property type="entry name" value="Formamidopyrimidine-DNA glycosylase"/>
    <property type="match status" value="1"/>
</dbReference>
<feature type="domain" description="FPG-type" evidence="16">
    <location>
        <begin position="235"/>
        <end position="269"/>
    </location>
</feature>
<keyword evidence="7 15" id="KW-0378">Hydrolase</keyword>
<dbReference type="PANTHER" id="PTHR22993">
    <property type="entry name" value="FORMAMIDOPYRIMIDINE-DNA GLYCOSYLASE"/>
    <property type="match status" value="1"/>
</dbReference>
<dbReference type="AlphaFoldDB" id="A0A8H8XBC9"/>
<evidence type="ECO:0000313" key="19">
    <source>
        <dbReference type="Proteomes" id="UP000643672"/>
    </source>
</evidence>
<dbReference type="InterPro" id="IPR020629">
    <property type="entry name" value="FPG_Glyclase"/>
</dbReference>
<dbReference type="SUPFAM" id="SSF57716">
    <property type="entry name" value="Glucocorticoid receptor-like (DNA-binding domain)"/>
    <property type="match status" value="1"/>
</dbReference>
<keyword evidence="8 15" id="KW-0862">Zinc</keyword>
<comment type="caution">
    <text evidence="18">The sequence shown here is derived from an EMBL/GenBank/DDBJ whole genome shotgun (WGS) entry which is preliminary data.</text>
</comment>
<keyword evidence="12 15" id="KW-0511">Multifunctional enzyme</keyword>
<evidence type="ECO:0000259" key="16">
    <source>
        <dbReference type="PROSITE" id="PS51066"/>
    </source>
</evidence>
<dbReference type="PROSITE" id="PS51066">
    <property type="entry name" value="ZF_FPG_2"/>
    <property type="match status" value="1"/>
</dbReference>
<feature type="binding site" evidence="15">
    <location>
        <position position="150"/>
    </location>
    <ligand>
        <name>DNA</name>
        <dbReference type="ChEBI" id="CHEBI:16991"/>
    </ligand>
</feature>
<name>A0A8H8XBC9_9GAMM</name>
<dbReference type="PROSITE" id="PS01242">
    <property type="entry name" value="ZF_FPG_1"/>
    <property type="match status" value="1"/>
</dbReference>
<evidence type="ECO:0000313" key="18">
    <source>
        <dbReference type="EMBL" id="CAB5494434.1"/>
    </source>
</evidence>
<dbReference type="SUPFAM" id="SSF46946">
    <property type="entry name" value="S13-like H2TH domain"/>
    <property type="match status" value="1"/>
</dbReference>
<dbReference type="NCBIfam" id="NF002211">
    <property type="entry name" value="PRK01103.1"/>
    <property type="match status" value="1"/>
</dbReference>
<evidence type="ECO:0000256" key="9">
    <source>
        <dbReference type="ARBA" id="ARBA00023125"/>
    </source>
</evidence>
<dbReference type="SMART" id="SM01232">
    <property type="entry name" value="H2TH"/>
    <property type="match status" value="1"/>
</dbReference>
<evidence type="ECO:0000256" key="15">
    <source>
        <dbReference type="HAMAP-Rule" id="MF_00103"/>
    </source>
</evidence>
<keyword evidence="9 15" id="KW-0238">DNA-binding</keyword>
<comment type="function">
    <text evidence="15">Involved in base excision repair of DNA damaged by oxidation or by mutagenic agents. Acts as DNA glycosylase that recognizes and removes damaged bases. Has a preference for oxidized purines, such as 7,8-dihydro-8-oxoguanine (8-oxoG). Has AP (apurinic/apyrimidinic) lyase activity and introduces nicks in the DNA strand. Cleaves the DNA backbone by beta-delta elimination to generate a single-strand break at the site of the removed base with both 3'- and 5'-phosphates.</text>
</comment>